<organism evidence="2 3">
    <name type="scientific">Saitozyma podzolica</name>
    <dbReference type="NCBI Taxonomy" id="1890683"/>
    <lineage>
        <taxon>Eukaryota</taxon>
        <taxon>Fungi</taxon>
        <taxon>Dikarya</taxon>
        <taxon>Basidiomycota</taxon>
        <taxon>Agaricomycotina</taxon>
        <taxon>Tremellomycetes</taxon>
        <taxon>Tremellales</taxon>
        <taxon>Trimorphomycetaceae</taxon>
        <taxon>Saitozyma</taxon>
    </lineage>
</organism>
<evidence type="ECO:0000256" key="1">
    <source>
        <dbReference type="SAM" id="Phobius"/>
    </source>
</evidence>
<gene>
    <name evidence="2" type="ORF">EHS25_005406</name>
</gene>
<feature type="transmembrane region" description="Helical" evidence="1">
    <location>
        <begin position="108"/>
        <end position="131"/>
    </location>
</feature>
<dbReference type="EMBL" id="RSCD01000023">
    <property type="protein sequence ID" value="RSH83791.1"/>
    <property type="molecule type" value="Genomic_DNA"/>
</dbReference>
<accession>A0A427XY93</accession>
<proteinExistence type="predicted"/>
<dbReference type="InterPro" id="IPR029058">
    <property type="entry name" value="AB_hydrolase_fold"/>
</dbReference>
<dbReference type="Proteomes" id="UP000279259">
    <property type="component" value="Unassembled WGS sequence"/>
</dbReference>
<dbReference type="STRING" id="1890683.A0A427XY93"/>
<comment type="caution">
    <text evidence="2">The sequence shown here is derived from an EMBL/GenBank/DDBJ whole genome shotgun (WGS) entry which is preliminary data.</text>
</comment>
<evidence type="ECO:0000313" key="3">
    <source>
        <dbReference type="Proteomes" id="UP000279259"/>
    </source>
</evidence>
<dbReference type="SUPFAM" id="SSF53474">
    <property type="entry name" value="alpha/beta-Hydrolases"/>
    <property type="match status" value="1"/>
</dbReference>
<keyword evidence="3" id="KW-1185">Reference proteome</keyword>
<name>A0A427XY93_9TREE</name>
<protein>
    <recommendedName>
        <fullName evidence="4">DUF676 domain-containing protein</fullName>
    </recommendedName>
</protein>
<keyword evidence="1" id="KW-0472">Membrane</keyword>
<dbReference type="AlphaFoldDB" id="A0A427XY93"/>
<reference evidence="2 3" key="1">
    <citation type="submission" date="2018-11" db="EMBL/GenBank/DDBJ databases">
        <title>Genome sequence of Saitozyma podzolica DSM 27192.</title>
        <authorList>
            <person name="Aliyu H."/>
            <person name="Gorte O."/>
            <person name="Ochsenreither K."/>
        </authorList>
    </citation>
    <scope>NUCLEOTIDE SEQUENCE [LARGE SCALE GENOMIC DNA]</scope>
    <source>
        <strain evidence="2 3">DSM 27192</strain>
    </source>
</reference>
<dbReference type="OrthoDB" id="202545at2759"/>
<evidence type="ECO:0000313" key="2">
    <source>
        <dbReference type="EMBL" id="RSH83791.1"/>
    </source>
</evidence>
<sequence>MSQPTPIPFRHNTIVGRHLGAFFGAVLNPLIRAIYRALQVVYGVVGVHLPNSNATCPVLAYDIDASHPDSRPIYFRGGPAILLLRDACGAVWQVVLLVGSLAMTFSVLFVLGIMIFTVPACYIILLLIRWVQGGAIIHSKPTPNPDGRPHPRFDAEAWMFVNGMCTSKSGLQLIINYLHAHFGRPITGIYNCTYGFWFDLLECIIQRDFSIPTDDIRLGYSELFKRVSCDRIRRVVLMGHSQGGIIISTWVDQLLTDFADDLDKLKKVEIYTFASAANHFSGGPFARIEHFVNTLDFVSRIGKCLVCLTGAIHFAPDYDGIPPRPHGPIPMVRGRFAGRMFKRIGASGHLLLSHYLAPGSSILDDPVVKANSKLKDYEHGRGAA</sequence>
<keyword evidence="1" id="KW-0812">Transmembrane</keyword>
<evidence type="ECO:0008006" key="4">
    <source>
        <dbReference type="Google" id="ProtNLM"/>
    </source>
</evidence>
<dbReference type="PANTHER" id="PTHR42044">
    <property type="entry name" value="DUF676 DOMAIN-CONTAINING PROTEIN-RELATED"/>
    <property type="match status" value="1"/>
</dbReference>
<keyword evidence="1" id="KW-1133">Transmembrane helix</keyword>
<dbReference type="PANTHER" id="PTHR42044:SF2">
    <property type="entry name" value="DUF676 DOMAIN-CONTAINING PROTEIN"/>
    <property type="match status" value="1"/>
</dbReference>